<sequence>MMNAVQLGAHNQQLAEMQQLIFTEPVLARQKCGQLLAHARHAFDAPTFISAALSLSLIEDQLGDLQQAISVLSEALVFAEEFKQKQRIPQLLEQIGRCHYSQANYPQALDYWHQCALQCGQQNDLLETRALALIGLGQICDACGENAQAIHLHQLAHDLLLSINNYFLLTMAKINWAVNLQKTGQSEAARTILQESLQLSLAHELPHHAAESQFRLAEIAISLDELILAEQYIEEGLMTVALTPYHWCEINLLALWAQLSYRAGRLAQALDIVKRGLHIAEEDGLRHLVFRLSQQAVLYARAGGLNAIADEYQRKIDFLQVHLHTEIAQPNALNLQMLRDLIA</sequence>
<name>A0ABS2CED1_9NEIS</name>
<organism evidence="1 2">
    <name type="scientific">Deefgea chitinilytica</name>
    <dbReference type="NCBI Taxonomy" id="570276"/>
    <lineage>
        <taxon>Bacteria</taxon>
        <taxon>Pseudomonadati</taxon>
        <taxon>Pseudomonadota</taxon>
        <taxon>Betaproteobacteria</taxon>
        <taxon>Neisseriales</taxon>
        <taxon>Chitinibacteraceae</taxon>
        <taxon>Deefgea</taxon>
    </lineage>
</organism>
<dbReference type="SUPFAM" id="SSF48452">
    <property type="entry name" value="TPR-like"/>
    <property type="match status" value="2"/>
</dbReference>
<dbReference type="EMBL" id="WOFE01000003">
    <property type="protein sequence ID" value="MBM5571746.1"/>
    <property type="molecule type" value="Genomic_DNA"/>
</dbReference>
<dbReference type="RefSeq" id="WP_203571074.1">
    <property type="nucleotide sequence ID" value="NZ_WOFE01000003.1"/>
</dbReference>
<comment type="caution">
    <text evidence="1">The sequence shown here is derived from an EMBL/GenBank/DDBJ whole genome shotgun (WGS) entry which is preliminary data.</text>
</comment>
<evidence type="ECO:0000313" key="2">
    <source>
        <dbReference type="Proteomes" id="UP001195660"/>
    </source>
</evidence>
<gene>
    <name evidence="1" type="ORF">GM173_09150</name>
</gene>
<proteinExistence type="predicted"/>
<dbReference type="InterPro" id="IPR011990">
    <property type="entry name" value="TPR-like_helical_dom_sf"/>
</dbReference>
<dbReference type="Proteomes" id="UP001195660">
    <property type="component" value="Unassembled WGS sequence"/>
</dbReference>
<reference evidence="1 2" key="1">
    <citation type="submission" date="2019-11" db="EMBL/GenBank/DDBJ databases">
        <title>Novel Deefgea species.</title>
        <authorList>
            <person name="Han J.-H."/>
        </authorList>
    </citation>
    <scope>NUCLEOTIDE SEQUENCE [LARGE SCALE GENOMIC DNA]</scope>
    <source>
        <strain evidence="1 2">LMG 24817</strain>
    </source>
</reference>
<evidence type="ECO:0008006" key="3">
    <source>
        <dbReference type="Google" id="ProtNLM"/>
    </source>
</evidence>
<keyword evidence="2" id="KW-1185">Reference proteome</keyword>
<dbReference type="SMART" id="SM00028">
    <property type="entry name" value="TPR"/>
    <property type="match status" value="4"/>
</dbReference>
<protein>
    <recommendedName>
        <fullName evidence="3">Tetratricopeptide repeat protein</fullName>
    </recommendedName>
</protein>
<dbReference type="PANTHER" id="PTHR10098">
    <property type="entry name" value="RAPSYN-RELATED"/>
    <property type="match status" value="1"/>
</dbReference>
<evidence type="ECO:0000313" key="1">
    <source>
        <dbReference type="EMBL" id="MBM5571746.1"/>
    </source>
</evidence>
<dbReference type="InterPro" id="IPR019734">
    <property type="entry name" value="TPR_rpt"/>
</dbReference>
<dbReference type="Gene3D" id="1.25.40.10">
    <property type="entry name" value="Tetratricopeptide repeat domain"/>
    <property type="match status" value="2"/>
</dbReference>
<accession>A0ABS2CED1</accession>